<evidence type="ECO:0000256" key="2">
    <source>
        <dbReference type="ARBA" id="ARBA00022692"/>
    </source>
</evidence>
<dbReference type="PIRSF" id="PIRSF006060">
    <property type="entry name" value="AA_transporter"/>
    <property type="match status" value="1"/>
</dbReference>
<dbReference type="Proteomes" id="UP000061569">
    <property type="component" value="Chromosome"/>
</dbReference>
<evidence type="ECO:0000256" key="3">
    <source>
        <dbReference type="ARBA" id="ARBA00022989"/>
    </source>
</evidence>
<evidence type="ECO:0000256" key="4">
    <source>
        <dbReference type="ARBA" id="ARBA00023136"/>
    </source>
</evidence>
<dbReference type="Pfam" id="PF00324">
    <property type="entry name" value="AA_permease"/>
    <property type="match status" value="1"/>
</dbReference>
<evidence type="ECO:0000313" key="7">
    <source>
        <dbReference type="Proteomes" id="UP000061569"/>
    </source>
</evidence>
<dbReference type="OrthoDB" id="9804700at2"/>
<accession>A0A0S2DQI5</accession>
<name>A0A0S2DQI5_LYSEN</name>
<dbReference type="InterPro" id="IPR004841">
    <property type="entry name" value="AA-permease/SLC12A_dom"/>
</dbReference>
<dbReference type="InterPro" id="IPR050367">
    <property type="entry name" value="APC_superfamily"/>
</dbReference>
<sequence length="475" mass="48684">MSDTSTQRLKAGAVGWVQILAFVFATTGPMVGLLGGVPVAFALGNGIGIVGCFLLAGAVYLVFNIGFAALARHVVDAGAFYACVARGLSPSAGLVAAGLAVSAYMALQLCCYAMIGFFMEQLGQRLWGEGLPWWFCALLVSAVVPFCSQRNLAFAAWLLGLLALAEFAIMAAFVIAVLAQGGGPEGLSAQPFAPSQVFSAGFGASMVFAIASFCGCETAAVYAEEARSPQRTVPRALYAAVLAIAATTTAAAWALISAYGPHRVVEAALRDPGRLWFSMVPYFVPPGLAEAMSGLLLTSLFAAIVGMQNVVSRYLYALGRDGAIRAELAQMHPVQETPYVANLAQATVSVLLLSALGLVEQDPLRIAIGATSAFGAIALVCAQILTSLAVIGFFRARSDGGALATRVAPALSAAALSALLATMLANLPLLTGGSGAAAWTIAIALLAIVLLGAAYAAALKRRAPAVYAALGRGGR</sequence>
<evidence type="ECO:0000256" key="1">
    <source>
        <dbReference type="ARBA" id="ARBA00004141"/>
    </source>
</evidence>
<dbReference type="AlphaFoldDB" id="A0A0S2DQI5"/>
<dbReference type="PANTHER" id="PTHR42770:SF16">
    <property type="entry name" value="AMINO ACID PERMEASE"/>
    <property type="match status" value="1"/>
</dbReference>
<dbReference type="EMBL" id="CP013140">
    <property type="protein sequence ID" value="ALN60637.1"/>
    <property type="molecule type" value="Genomic_DNA"/>
</dbReference>
<gene>
    <name evidence="6" type="ORF">GLE_5296</name>
</gene>
<evidence type="ECO:0000313" key="6">
    <source>
        <dbReference type="EMBL" id="ALN60637.1"/>
    </source>
</evidence>
<keyword evidence="2" id="KW-0812">Transmembrane</keyword>
<dbReference type="KEGG" id="lez:GLE_5296"/>
<keyword evidence="4" id="KW-0472">Membrane</keyword>
<dbReference type="GO" id="GO:0016020">
    <property type="term" value="C:membrane"/>
    <property type="evidence" value="ECO:0007669"/>
    <property type="project" value="UniProtKB-SubCell"/>
</dbReference>
<dbReference type="PATRIC" id="fig|69.6.peg.5214"/>
<dbReference type="STRING" id="69.GLE_5296"/>
<proteinExistence type="predicted"/>
<keyword evidence="3" id="KW-1133">Transmembrane helix</keyword>
<dbReference type="GO" id="GO:0055085">
    <property type="term" value="P:transmembrane transport"/>
    <property type="evidence" value="ECO:0007669"/>
    <property type="project" value="InterPro"/>
</dbReference>
<protein>
    <submittedName>
        <fullName evidence="6">Amino acid permease</fullName>
    </submittedName>
</protein>
<reference evidence="6 7" key="1">
    <citation type="submission" date="2015-11" db="EMBL/GenBank/DDBJ databases">
        <title>Genome sequences of Lysobacter enzymogenes strain C3 and Lysobacter antibioticus ATCC 29479.</title>
        <authorList>
            <person name="Kobayashi D.Y."/>
        </authorList>
    </citation>
    <scope>NUCLEOTIDE SEQUENCE [LARGE SCALE GENOMIC DNA]</scope>
    <source>
        <strain evidence="6 7">C3</strain>
    </source>
</reference>
<feature type="domain" description="Amino acid permease/ SLC12A" evidence="5">
    <location>
        <begin position="31"/>
        <end position="420"/>
    </location>
</feature>
<dbReference type="Gene3D" id="1.20.1740.10">
    <property type="entry name" value="Amino acid/polyamine transporter I"/>
    <property type="match status" value="1"/>
</dbReference>
<evidence type="ECO:0000259" key="5">
    <source>
        <dbReference type="Pfam" id="PF00324"/>
    </source>
</evidence>
<dbReference type="PANTHER" id="PTHR42770">
    <property type="entry name" value="AMINO ACID TRANSPORTER-RELATED"/>
    <property type="match status" value="1"/>
</dbReference>
<organism evidence="6 7">
    <name type="scientific">Lysobacter enzymogenes</name>
    <dbReference type="NCBI Taxonomy" id="69"/>
    <lineage>
        <taxon>Bacteria</taxon>
        <taxon>Pseudomonadati</taxon>
        <taxon>Pseudomonadota</taxon>
        <taxon>Gammaproteobacteria</taxon>
        <taxon>Lysobacterales</taxon>
        <taxon>Lysobacteraceae</taxon>
        <taxon>Lysobacter</taxon>
    </lineage>
</organism>
<comment type="subcellular location">
    <subcellularLocation>
        <location evidence="1">Membrane</location>
        <topology evidence="1">Multi-pass membrane protein</topology>
    </subcellularLocation>
</comment>